<reference evidence="1 2" key="1">
    <citation type="journal article" date="2016" name="Syst. Appl. Microbiol.">
        <title>Vibrio bivalvicida sp. nov., a novel larval pathogen for bivalve molluscs reared in a hatchery.</title>
        <authorList>
            <person name="Dubert J."/>
            <person name="Romalde J.L."/>
            <person name="Prado S."/>
            <person name="Barja J.L."/>
        </authorList>
    </citation>
    <scope>NUCLEOTIDE SEQUENCE [LARGE SCALE GENOMIC DNA]</scope>
    <source>
        <strain evidence="1 2">605</strain>
    </source>
</reference>
<evidence type="ECO:0000313" key="1">
    <source>
        <dbReference type="EMBL" id="OAJ92790.1"/>
    </source>
</evidence>
<gene>
    <name evidence="1" type="ORF">APB76_18175</name>
</gene>
<protein>
    <submittedName>
        <fullName evidence="1">Uncharacterized protein</fullName>
    </submittedName>
</protein>
<dbReference type="Proteomes" id="UP000078406">
    <property type="component" value="Unassembled WGS sequence"/>
</dbReference>
<dbReference type="RefSeq" id="WP_054963671.1">
    <property type="nucleotide sequence ID" value="NZ_LLEI02000063.1"/>
</dbReference>
<organism evidence="1 2">
    <name type="scientific">Vibrio bivalvicida</name>
    <dbReference type="NCBI Taxonomy" id="1276888"/>
    <lineage>
        <taxon>Bacteria</taxon>
        <taxon>Pseudomonadati</taxon>
        <taxon>Pseudomonadota</taxon>
        <taxon>Gammaproteobacteria</taxon>
        <taxon>Vibrionales</taxon>
        <taxon>Vibrionaceae</taxon>
        <taxon>Vibrio</taxon>
        <taxon>Vibrio oreintalis group</taxon>
    </lineage>
</organism>
<sequence>MKELLERIQTEFDEAEGNIRIVDADWYADDLRISLSVLMHNEAAPELWEVQCIGVVEESICSVEEELLSISKNSPLLIPYQEVEIDLFFSGNSCSPESLLGVLFSACVEIMGKAEYLVRFLNQKPTVNGIVKTKFGTLGRFPKSLADKITQELSALPINIKPIEVGPPKHWTGSEFISYQSLSVFELGNSYVIAESFAAVRA</sequence>
<accession>A0A177XW28</accession>
<dbReference type="AlphaFoldDB" id="A0A177XW28"/>
<evidence type="ECO:0000313" key="2">
    <source>
        <dbReference type="Proteomes" id="UP000078406"/>
    </source>
</evidence>
<proteinExistence type="predicted"/>
<name>A0A177XW28_9VIBR</name>
<dbReference type="EMBL" id="LLEI02000063">
    <property type="protein sequence ID" value="OAJ92790.1"/>
    <property type="molecule type" value="Genomic_DNA"/>
</dbReference>
<comment type="caution">
    <text evidence="1">The sequence shown here is derived from an EMBL/GenBank/DDBJ whole genome shotgun (WGS) entry which is preliminary data.</text>
</comment>